<evidence type="ECO:0000313" key="2">
    <source>
        <dbReference type="WBParaSite" id="PS1159_v2.g2800.t1"/>
    </source>
</evidence>
<proteinExistence type="predicted"/>
<organism evidence="1 2">
    <name type="scientific">Panagrolaimus sp. PS1159</name>
    <dbReference type="NCBI Taxonomy" id="55785"/>
    <lineage>
        <taxon>Eukaryota</taxon>
        <taxon>Metazoa</taxon>
        <taxon>Ecdysozoa</taxon>
        <taxon>Nematoda</taxon>
        <taxon>Chromadorea</taxon>
        <taxon>Rhabditida</taxon>
        <taxon>Tylenchina</taxon>
        <taxon>Panagrolaimomorpha</taxon>
        <taxon>Panagrolaimoidea</taxon>
        <taxon>Panagrolaimidae</taxon>
        <taxon>Panagrolaimus</taxon>
    </lineage>
</organism>
<sequence length="237" mass="26434">MAAVRNECCCMHIKTCATLVGMLGLLGAVVAIFLPFNQQNSVVWSGSPFTFIVLCTYVFILVGVNQENHGCMLAAEIMLGIYVAFSVLQSIFVLILVFFSQKSLELISQLYKFDYHDIEEYALPIFVIFFLLTLFELVWNIYSFIVVHHTRKWFKENSMAQQPIYTYGYGMTPSEIRVQSSGQPQQSNAAGSGTLQVYAPNTQPPQNCPSVYPQLETTPTAPPPESQGGYVNAALDK</sequence>
<protein>
    <submittedName>
        <fullName evidence="2">Uncharacterized protein</fullName>
    </submittedName>
</protein>
<dbReference type="WBParaSite" id="PS1159_v2.g2800.t1">
    <property type="protein sequence ID" value="PS1159_v2.g2800.t1"/>
    <property type="gene ID" value="PS1159_v2.g2800"/>
</dbReference>
<reference evidence="2" key="1">
    <citation type="submission" date="2022-11" db="UniProtKB">
        <authorList>
            <consortium name="WormBaseParasite"/>
        </authorList>
    </citation>
    <scope>IDENTIFICATION</scope>
</reference>
<dbReference type="Proteomes" id="UP000887580">
    <property type="component" value="Unplaced"/>
</dbReference>
<accession>A0AC35G8Q1</accession>
<evidence type="ECO:0000313" key="1">
    <source>
        <dbReference type="Proteomes" id="UP000887580"/>
    </source>
</evidence>
<name>A0AC35G8Q1_9BILA</name>